<feature type="transmembrane region" description="Helical" evidence="1">
    <location>
        <begin position="42"/>
        <end position="62"/>
    </location>
</feature>
<comment type="caution">
    <text evidence="2">The sequence shown here is derived from an EMBL/GenBank/DDBJ whole genome shotgun (WGS) entry which is preliminary data.</text>
</comment>
<name>X1ATI4_9ZZZZ</name>
<reference evidence="2" key="1">
    <citation type="journal article" date="2014" name="Front. Microbiol.">
        <title>High frequency of phylogenetically diverse reductive dehalogenase-homologous genes in deep subseafloor sedimentary metagenomes.</title>
        <authorList>
            <person name="Kawai M."/>
            <person name="Futagami T."/>
            <person name="Toyoda A."/>
            <person name="Takaki Y."/>
            <person name="Nishi S."/>
            <person name="Hori S."/>
            <person name="Arai W."/>
            <person name="Tsubouchi T."/>
            <person name="Morono Y."/>
            <person name="Uchiyama I."/>
            <person name="Ito T."/>
            <person name="Fujiyama A."/>
            <person name="Inagaki F."/>
            <person name="Takami H."/>
        </authorList>
    </citation>
    <scope>NUCLEOTIDE SEQUENCE</scope>
    <source>
        <strain evidence="2">Expedition CK06-06</strain>
    </source>
</reference>
<keyword evidence="1" id="KW-1133">Transmembrane helix</keyword>
<evidence type="ECO:0000256" key="1">
    <source>
        <dbReference type="SAM" id="Phobius"/>
    </source>
</evidence>
<evidence type="ECO:0000313" key="2">
    <source>
        <dbReference type="EMBL" id="GAG63166.1"/>
    </source>
</evidence>
<organism evidence="2">
    <name type="scientific">marine sediment metagenome</name>
    <dbReference type="NCBI Taxonomy" id="412755"/>
    <lineage>
        <taxon>unclassified sequences</taxon>
        <taxon>metagenomes</taxon>
        <taxon>ecological metagenomes</taxon>
    </lineage>
</organism>
<proteinExistence type="predicted"/>
<dbReference type="EMBL" id="BART01006416">
    <property type="protein sequence ID" value="GAG63166.1"/>
    <property type="molecule type" value="Genomic_DNA"/>
</dbReference>
<dbReference type="AlphaFoldDB" id="X1ATI4"/>
<keyword evidence="1" id="KW-0812">Transmembrane</keyword>
<accession>X1ATI4</accession>
<sequence>MVKRIYDISKTDKETSEVKEYTVEVKKRVITDEDLDFKTEGIPMVVVMFIFIFFLVAVFCLSPKGYKRLITLIVAVLCILIMLSHR</sequence>
<keyword evidence="1" id="KW-0472">Membrane</keyword>
<gene>
    <name evidence="2" type="ORF">S01H4_14637</name>
</gene>
<protein>
    <submittedName>
        <fullName evidence="2">Uncharacterized protein</fullName>
    </submittedName>
</protein>
<feature type="transmembrane region" description="Helical" evidence="1">
    <location>
        <begin position="69"/>
        <end position="85"/>
    </location>
</feature>